<gene>
    <name evidence="6" type="ORF">P9989_05025</name>
</gene>
<feature type="transmembrane region" description="Helical" evidence="5">
    <location>
        <begin position="98"/>
        <end position="120"/>
    </location>
</feature>
<keyword evidence="2 5" id="KW-0812">Transmembrane</keyword>
<keyword evidence="3 5" id="KW-1133">Transmembrane helix</keyword>
<dbReference type="Proteomes" id="UP001221597">
    <property type="component" value="Chromosome"/>
</dbReference>
<feature type="transmembrane region" description="Helical" evidence="5">
    <location>
        <begin position="70"/>
        <end position="92"/>
    </location>
</feature>
<protein>
    <submittedName>
        <fullName evidence="6">Bile acid:sodium symporter family protein</fullName>
    </submittedName>
</protein>
<feature type="transmembrane region" description="Helical" evidence="5">
    <location>
        <begin position="127"/>
        <end position="151"/>
    </location>
</feature>
<evidence type="ECO:0000313" key="6">
    <source>
        <dbReference type="EMBL" id="WFT75750.1"/>
    </source>
</evidence>
<feature type="transmembrane region" description="Helical" evidence="5">
    <location>
        <begin position="7"/>
        <end position="29"/>
    </location>
</feature>
<feature type="transmembrane region" description="Helical" evidence="5">
    <location>
        <begin position="157"/>
        <end position="180"/>
    </location>
</feature>
<reference evidence="6 7" key="1">
    <citation type="submission" date="2023-04" db="EMBL/GenBank/DDBJ databases">
        <title>Genome sequence of Halobacillus naozhouensis KACC 21980.</title>
        <authorList>
            <person name="Kim S."/>
            <person name="Heo J."/>
            <person name="Kwon S.-W."/>
        </authorList>
    </citation>
    <scope>NUCLEOTIDE SEQUENCE [LARGE SCALE GENOMIC DNA]</scope>
    <source>
        <strain evidence="6 7">KCTC 13234</strain>
    </source>
</reference>
<dbReference type="InterPro" id="IPR002657">
    <property type="entry name" value="BilAc:Na_symport/Acr3"/>
</dbReference>
<sequence>MKTLEKISSFVGSTFAIWVLLFAVLSFVFPSGFTWIVPYIVPLLGIIMFGMGLTLSKHDFQEVFRRPKDVAIGVGAQFTIMPLLAFLLVTILPVSPEVAVGVILVGCCPGGTSSNVMTYLSKGDTALSVSITSVSTLLAPLLTPALVLLFASQWLPVSAGALFMSIVKIVLFPILLGLGVKALLGNKVQTGVKALPLVSVTAIVAIVAAVISDSQSQIAETGMTIFAIVVLHNVLGYLIGYSIGKLFKMPAAKQRAVSIEVGMQNSGLGASLASVHFSPLAAVPSAIFSVWHNISGPIIATIFRKQQEKNEKDTSQDEDSISSVS</sequence>
<keyword evidence="4 5" id="KW-0472">Membrane</keyword>
<evidence type="ECO:0000256" key="2">
    <source>
        <dbReference type="ARBA" id="ARBA00022692"/>
    </source>
</evidence>
<feature type="transmembrane region" description="Helical" evidence="5">
    <location>
        <begin position="192"/>
        <end position="211"/>
    </location>
</feature>
<dbReference type="PANTHER" id="PTHR10361">
    <property type="entry name" value="SODIUM-BILE ACID COTRANSPORTER"/>
    <property type="match status" value="1"/>
</dbReference>
<evidence type="ECO:0000313" key="7">
    <source>
        <dbReference type="Proteomes" id="UP001221597"/>
    </source>
</evidence>
<evidence type="ECO:0000256" key="1">
    <source>
        <dbReference type="ARBA" id="ARBA00004141"/>
    </source>
</evidence>
<accession>A0ABY8IZU5</accession>
<comment type="subcellular location">
    <subcellularLocation>
        <location evidence="1">Membrane</location>
        <topology evidence="1">Multi-pass membrane protein</topology>
    </subcellularLocation>
</comment>
<dbReference type="Pfam" id="PF01758">
    <property type="entry name" value="SBF"/>
    <property type="match status" value="1"/>
</dbReference>
<dbReference type="RefSeq" id="WP_283077714.1">
    <property type="nucleotide sequence ID" value="NZ_CP121671.1"/>
</dbReference>
<dbReference type="EMBL" id="CP121671">
    <property type="protein sequence ID" value="WFT75750.1"/>
    <property type="molecule type" value="Genomic_DNA"/>
</dbReference>
<dbReference type="InterPro" id="IPR038770">
    <property type="entry name" value="Na+/solute_symporter_sf"/>
</dbReference>
<evidence type="ECO:0000256" key="5">
    <source>
        <dbReference type="SAM" id="Phobius"/>
    </source>
</evidence>
<proteinExistence type="predicted"/>
<name>A0ABY8IZU5_9BACI</name>
<keyword evidence="7" id="KW-1185">Reference proteome</keyword>
<dbReference type="PANTHER" id="PTHR10361:SF28">
    <property type="entry name" value="P3 PROTEIN-RELATED"/>
    <property type="match status" value="1"/>
</dbReference>
<feature type="transmembrane region" description="Helical" evidence="5">
    <location>
        <begin position="35"/>
        <end position="55"/>
    </location>
</feature>
<evidence type="ECO:0000256" key="4">
    <source>
        <dbReference type="ARBA" id="ARBA00023136"/>
    </source>
</evidence>
<dbReference type="Gene3D" id="1.20.1530.20">
    <property type="match status" value="1"/>
</dbReference>
<feature type="transmembrane region" description="Helical" evidence="5">
    <location>
        <begin position="223"/>
        <end position="244"/>
    </location>
</feature>
<organism evidence="6 7">
    <name type="scientific">Halobacillus naozhouensis</name>
    <dbReference type="NCBI Taxonomy" id="554880"/>
    <lineage>
        <taxon>Bacteria</taxon>
        <taxon>Bacillati</taxon>
        <taxon>Bacillota</taxon>
        <taxon>Bacilli</taxon>
        <taxon>Bacillales</taxon>
        <taxon>Bacillaceae</taxon>
        <taxon>Halobacillus</taxon>
    </lineage>
</organism>
<dbReference type="InterPro" id="IPR004710">
    <property type="entry name" value="Bilac:Na_transpt"/>
</dbReference>
<evidence type="ECO:0000256" key="3">
    <source>
        <dbReference type="ARBA" id="ARBA00022989"/>
    </source>
</evidence>